<dbReference type="STRING" id="453304.ATC03_11990"/>
<feature type="domain" description="M23ase beta-sheet core" evidence="1">
    <location>
        <begin position="98"/>
        <end position="199"/>
    </location>
</feature>
<dbReference type="EMBL" id="CP013979">
    <property type="protein sequence ID" value="ANJ27330.1"/>
    <property type="molecule type" value="Genomic_DNA"/>
</dbReference>
<keyword evidence="3" id="KW-1185">Reference proteome</keyword>
<reference evidence="3" key="2">
    <citation type="submission" date="2016-01" db="EMBL/GenBank/DDBJ databases">
        <title>Complete genome sequence of Agromyces aureus AR33T and comparison with related organisms.</title>
        <authorList>
            <person name="Corretto E."/>
            <person name="Antonielli L."/>
            <person name="Sessitsch A."/>
            <person name="Brader G."/>
        </authorList>
    </citation>
    <scope>NUCLEOTIDE SEQUENCE [LARGE SCALE GENOMIC DNA]</scope>
    <source>
        <strain evidence="3">AR33</strain>
    </source>
</reference>
<proteinExistence type="predicted"/>
<dbReference type="GO" id="GO:0004222">
    <property type="term" value="F:metalloendopeptidase activity"/>
    <property type="evidence" value="ECO:0007669"/>
    <property type="project" value="TreeGrafter"/>
</dbReference>
<dbReference type="InterPro" id="IPR011055">
    <property type="entry name" value="Dup_hybrid_motif"/>
</dbReference>
<accession>A0A191WGA8</accession>
<sequence>MPIAVVGPLSADAYVAAASGRGDTQSISVPPDATLQALSNETYTAVSGEELRAAANMRTAATFINDGNSPIQWPFPVGVPLTDRYGPREAPCGGCSTFHQGLDMTPGEGTPIDAIAAGTVIAAEESDSGFGVSVQVEHVVAGRKYVSLYAHMQFGSLEVTEGDIIAVGQKIGEVGNTGQSTGPHLHLEIWEDGTDPIDPYAWLTEMVG</sequence>
<dbReference type="AlphaFoldDB" id="A0A191WGA8"/>
<organism evidence="2 3">
    <name type="scientific">Agromyces aureus</name>
    <dbReference type="NCBI Taxonomy" id="453304"/>
    <lineage>
        <taxon>Bacteria</taxon>
        <taxon>Bacillati</taxon>
        <taxon>Actinomycetota</taxon>
        <taxon>Actinomycetes</taxon>
        <taxon>Micrococcales</taxon>
        <taxon>Microbacteriaceae</taxon>
        <taxon>Agromyces</taxon>
    </lineage>
</organism>
<gene>
    <name evidence="2" type="ORF">ATC03_11990</name>
</gene>
<name>A0A191WGA8_9MICO</name>
<dbReference type="CDD" id="cd12797">
    <property type="entry name" value="M23_peptidase"/>
    <property type="match status" value="1"/>
</dbReference>
<dbReference type="Pfam" id="PF01551">
    <property type="entry name" value="Peptidase_M23"/>
    <property type="match status" value="1"/>
</dbReference>
<dbReference type="InterPro" id="IPR016047">
    <property type="entry name" value="M23ase_b-sheet_dom"/>
</dbReference>
<evidence type="ECO:0000313" key="3">
    <source>
        <dbReference type="Proteomes" id="UP000078437"/>
    </source>
</evidence>
<dbReference type="PANTHER" id="PTHR21666:SF270">
    <property type="entry name" value="MUREIN HYDROLASE ACTIVATOR ENVC"/>
    <property type="match status" value="1"/>
</dbReference>
<dbReference type="PANTHER" id="PTHR21666">
    <property type="entry name" value="PEPTIDASE-RELATED"/>
    <property type="match status" value="1"/>
</dbReference>
<dbReference type="SUPFAM" id="SSF51261">
    <property type="entry name" value="Duplicated hybrid motif"/>
    <property type="match status" value="1"/>
</dbReference>
<dbReference type="InterPro" id="IPR050570">
    <property type="entry name" value="Cell_wall_metabolism_enzyme"/>
</dbReference>
<evidence type="ECO:0000259" key="1">
    <source>
        <dbReference type="Pfam" id="PF01551"/>
    </source>
</evidence>
<dbReference type="KEGG" id="agy:ATC03_11990"/>
<evidence type="ECO:0000313" key="2">
    <source>
        <dbReference type="EMBL" id="ANJ27330.1"/>
    </source>
</evidence>
<dbReference type="Gene3D" id="2.70.70.10">
    <property type="entry name" value="Glucose Permease (Domain IIA)"/>
    <property type="match status" value="1"/>
</dbReference>
<reference evidence="2 3" key="1">
    <citation type="journal article" date="2016" name="Int. J. Syst. Evol. Microbiol.">
        <title>Agromyces aureus sp. nov., isolated from the rhizosphere of Salix caprea L. grown in a heavy-metal-contaminated soil.</title>
        <authorList>
            <person name="Corretto E."/>
            <person name="Antonielli L."/>
            <person name="Sessitsch A."/>
            <person name="Compant S."/>
            <person name="Gorfer M."/>
            <person name="Kuffner M."/>
            <person name="Brader G."/>
        </authorList>
    </citation>
    <scope>NUCLEOTIDE SEQUENCE [LARGE SCALE GENOMIC DNA]</scope>
    <source>
        <strain evidence="2 3">AR33</strain>
    </source>
</reference>
<protein>
    <recommendedName>
        <fullName evidence="1">M23ase beta-sheet core domain-containing protein</fullName>
    </recommendedName>
</protein>
<dbReference type="Proteomes" id="UP000078437">
    <property type="component" value="Chromosome"/>
</dbReference>